<gene>
    <name evidence="2" type="ORF">DdX_09827</name>
</gene>
<name>A0AAD4N1I3_9BILA</name>
<dbReference type="Proteomes" id="UP001201812">
    <property type="component" value="Unassembled WGS sequence"/>
</dbReference>
<dbReference type="AlphaFoldDB" id="A0AAD4N1I3"/>
<dbReference type="EMBL" id="JAKKPZ010000020">
    <property type="protein sequence ID" value="KAI1711868.1"/>
    <property type="molecule type" value="Genomic_DNA"/>
</dbReference>
<feature type="compositionally biased region" description="Polar residues" evidence="1">
    <location>
        <begin position="16"/>
        <end position="26"/>
    </location>
</feature>
<accession>A0AAD4N1I3</accession>
<keyword evidence="3" id="KW-1185">Reference proteome</keyword>
<organism evidence="2 3">
    <name type="scientific">Ditylenchus destructor</name>
    <dbReference type="NCBI Taxonomy" id="166010"/>
    <lineage>
        <taxon>Eukaryota</taxon>
        <taxon>Metazoa</taxon>
        <taxon>Ecdysozoa</taxon>
        <taxon>Nematoda</taxon>
        <taxon>Chromadorea</taxon>
        <taxon>Rhabditida</taxon>
        <taxon>Tylenchina</taxon>
        <taxon>Tylenchomorpha</taxon>
        <taxon>Sphaerularioidea</taxon>
        <taxon>Anguinidae</taxon>
        <taxon>Anguininae</taxon>
        <taxon>Ditylenchus</taxon>
    </lineage>
</organism>
<evidence type="ECO:0000256" key="1">
    <source>
        <dbReference type="SAM" id="MobiDB-lite"/>
    </source>
</evidence>
<proteinExistence type="predicted"/>
<evidence type="ECO:0000313" key="3">
    <source>
        <dbReference type="Proteomes" id="UP001201812"/>
    </source>
</evidence>
<evidence type="ECO:0000313" key="2">
    <source>
        <dbReference type="EMBL" id="KAI1711868.1"/>
    </source>
</evidence>
<sequence length="81" mass="9167">MKLTKESKKRSKVENDSQSSKLSDSFQEGRRKQLGVERQVLTDRVDYLEYAGSERRLEEKKLDLVKSDWKVSSGAGVCASG</sequence>
<feature type="region of interest" description="Disordered" evidence="1">
    <location>
        <begin position="1"/>
        <end position="33"/>
    </location>
</feature>
<protein>
    <submittedName>
        <fullName evidence="2">Uncharacterized protein</fullName>
    </submittedName>
</protein>
<comment type="caution">
    <text evidence="2">The sequence shown here is derived from an EMBL/GenBank/DDBJ whole genome shotgun (WGS) entry which is preliminary data.</text>
</comment>
<reference evidence="2" key="1">
    <citation type="submission" date="2022-01" db="EMBL/GenBank/DDBJ databases">
        <title>Genome Sequence Resource for Two Populations of Ditylenchus destructor, the Migratory Endoparasitic Phytonematode.</title>
        <authorList>
            <person name="Zhang H."/>
            <person name="Lin R."/>
            <person name="Xie B."/>
        </authorList>
    </citation>
    <scope>NUCLEOTIDE SEQUENCE</scope>
    <source>
        <strain evidence="2">BazhouSP</strain>
    </source>
</reference>